<sequence length="249" mass="25547" precursor="true">MMNLRTLCGAVVLGIAAAIGGASACAGQVDLYVGGSYTGQDVLNYTYKGSYDGGGGSIDVSSINGVAVPFLYCVDIPDSVNVSADYRNTLVTSDARVWLGSDTSNIGTIENAGSVAYLLAKYGAEASAYAQSHGGSRAAEGGLQAAIWQVIYGKDFAIDPSCAAYSFYSTYYADVTGGNSDPSSWKQAGLGHVLWLSPSNDPSISLDHAPDRVYQALITAAVPEPASLVAGCTGALALAGFGLLRRRGA</sequence>
<evidence type="ECO:0000256" key="1">
    <source>
        <dbReference type="SAM" id="SignalP"/>
    </source>
</evidence>
<keyword evidence="1" id="KW-0732">Signal</keyword>
<dbReference type="EMBL" id="CP042997">
    <property type="protein sequence ID" value="QEH37650.1"/>
    <property type="molecule type" value="Genomic_DNA"/>
</dbReference>
<proteinExistence type="predicted"/>
<protein>
    <recommendedName>
        <fullName evidence="4">PEP-CTERM protein-sorting domain-containing protein</fullName>
    </recommendedName>
</protein>
<gene>
    <name evidence="2" type="ORF">OJF2_62410</name>
</gene>
<organism evidence="2 3">
    <name type="scientific">Aquisphaera giovannonii</name>
    <dbReference type="NCBI Taxonomy" id="406548"/>
    <lineage>
        <taxon>Bacteria</taxon>
        <taxon>Pseudomonadati</taxon>
        <taxon>Planctomycetota</taxon>
        <taxon>Planctomycetia</taxon>
        <taxon>Isosphaerales</taxon>
        <taxon>Isosphaeraceae</taxon>
        <taxon>Aquisphaera</taxon>
    </lineage>
</organism>
<evidence type="ECO:0000313" key="2">
    <source>
        <dbReference type="EMBL" id="QEH37650.1"/>
    </source>
</evidence>
<feature type="chain" id="PRO_5022933065" description="PEP-CTERM protein-sorting domain-containing protein" evidence="1">
    <location>
        <begin position="25"/>
        <end position="249"/>
    </location>
</feature>
<name>A0A5B9WCP4_9BACT</name>
<dbReference type="AlphaFoldDB" id="A0A5B9WCP4"/>
<dbReference type="PROSITE" id="PS51257">
    <property type="entry name" value="PROKAR_LIPOPROTEIN"/>
    <property type="match status" value="1"/>
</dbReference>
<dbReference type="KEGG" id="agv:OJF2_62410"/>
<evidence type="ECO:0008006" key="4">
    <source>
        <dbReference type="Google" id="ProtNLM"/>
    </source>
</evidence>
<accession>A0A5B9WCP4</accession>
<evidence type="ECO:0000313" key="3">
    <source>
        <dbReference type="Proteomes" id="UP000324233"/>
    </source>
</evidence>
<keyword evidence="3" id="KW-1185">Reference proteome</keyword>
<reference evidence="2 3" key="1">
    <citation type="submission" date="2019-08" db="EMBL/GenBank/DDBJ databases">
        <title>Deep-cultivation of Planctomycetes and their phenomic and genomic characterization uncovers novel biology.</title>
        <authorList>
            <person name="Wiegand S."/>
            <person name="Jogler M."/>
            <person name="Boedeker C."/>
            <person name="Pinto D."/>
            <person name="Vollmers J."/>
            <person name="Rivas-Marin E."/>
            <person name="Kohn T."/>
            <person name="Peeters S.H."/>
            <person name="Heuer A."/>
            <person name="Rast P."/>
            <person name="Oberbeckmann S."/>
            <person name="Bunk B."/>
            <person name="Jeske O."/>
            <person name="Meyerdierks A."/>
            <person name="Storesund J.E."/>
            <person name="Kallscheuer N."/>
            <person name="Luecker S."/>
            <person name="Lage O.M."/>
            <person name="Pohl T."/>
            <person name="Merkel B.J."/>
            <person name="Hornburger P."/>
            <person name="Mueller R.-W."/>
            <person name="Bruemmer F."/>
            <person name="Labrenz M."/>
            <person name="Spormann A.M."/>
            <person name="Op den Camp H."/>
            <person name="Overmann J."/>
            <person name="Amann R."/>
            <person name="Jetten M.S.M."/>
            <person name="Mascher T."/>
            <person name="Medema M.H."/>
            <person name="Devos D.P."/>
            <person name="Kaster A.-K."/>
            <person name="Ovreas L."/>
            <person name="Rohde M."/>
            <person name="Galperin M.Y."/>
            <person name="Jogler C."/>
        </authorList>
    </citation>
    <scope>NUCLEOTIDE SEQUENCE [LARGE SCALE GENOMIC DNA]</scope>
    <source>
        <strain evidence="2 3">OJF2</strain>
    </source>
</reference>
<dbReference type="Proteomes" id="UP000324233">
    <property type="component" value="Chromosome"/>
</dbReference>
<feature type="signal peptide" evidence="1">
    <location>
        <begin position="1"/>
        <end position="24"/>
    </location>
</feature>
<dbReference type="RefSeq" id="WP_148597178.1">
    <property type="nucleotide sequence ID" value="NZ_CP042997.1"/>
</dbReference>